<comment type="subcellular location">
    <subcellularLocation>
        <location evidence="1">Secreted</location>
        <location evidence="1">Cell wall</location>
        <topology evidence="1">Peptidoglycan-anchor</topology>
    </subcellularLocation>
</comment>
<protein>
    <recommendedName>
        <fullName evidence="7">Gram-positive cocci surface proteins LPxTG domain-containing protein</fullName>
    </recommendedName>
</protein>
<comment type="caution">
    <text evidence="8">The sequence shown here is derived from an EMBL/GenBank/DDBJ whole genome shotgun (WGS) entry which is preliminary data.</text>
</comment>
<gene>
    <name evidence="8" type="ORF">BUZ61_18725</name>
</gene>
<dbReference type="RefSeq" id="WP_142402142.1">
    <property type="nucleotide sequence ID" value="NZ_PZHR01001049.1"/>
</dbReference>
<keyword evidence="3" id="KW-0964">Secreted</keyword>
<keyword evidence="4" id="KW-0732">Signal</keyword>
<keyword evidence="5" id="KW-0572">Peptidoglycan-anchor</keyword>
<sequence length="132" mass="13766">IMRLKSDIRHIFDPLKDTPSLRGQSNGSLLDKGLLGGKSGLLGGPSLLDKLANGGSVLDGIPDIPNPSQGRALSLGSSSDDFLSGLFDDEGNFDLPATGEIVKKSALPLGVALIIIGGGLTWFVKRRKAKQS</sequence>
<dbReference type="Pfam" id="PF00746">
    <property type="entry name" value="Gram_pos_anchor"/>
    <property type="match status" value="1"/>
</dbReference>
<dbReference type="Proteomes" id="UP000240400">
    <property type="component" value="Unassembled WGS sequence"/>
</dbReference>
<evidence type="ECO:0000256" key="6">
    <source>
        <dbReference type="SAM" id="Phobius"/>
    </source>
</evidence>
<evidence type="ECO:0000313" key="8">
    <source>
        <dbReference type="EMBL" id="PTK38307.1"/>
    </source>
</evidence>
<dbReference type="NCBIfam" id="TIGR01167">
    <property type="entry name" value="LPXTG_anchor"/>
    <property type="match status" value="1"/>
</dbReference>
<accession>A0A2T4S0U1</accession>
<evidence type="ECO:0000256" key="5">
    <source>
        <dbReference type="ARBA" id="ARBA00023088"/>
    </source>
</evidence>
<proteinExistence type="predicted"/>
<keyword evidence="6" id="KW-0812">Transmembrane</keyword>
<evidence type="ECO:0000313" key="9">
    <source>
        <dbReference type="Proteomes" id="UP000240400"/>
    </source>
</evidence>
<keyword evidence="6" id="KW-1133">Transmembrane helix</keyword>
<name>A0A2T4S0U1_9STAP</name>
<organism evidence="8 9">
    <name type="scientific">Staphylococcus nepalensis</name>
    <dbReference type="NCBI Taxonomy" id="214473"/>
    <lineage>
        <taxon>Bacteria</taxon>
        <taxon>Bacillati</taxon>
        <taxon>Bacillota</taxon>
        <taxon>Bacilli</taxon>
        <taxon>Bacillales</taxon>
        <taxon>Staphylococcaceae</taxon>
        <taxon>Staphylococcus</taxon>
    </lineage>
</organism>
<evidence type="ECO:0000256" key="2">
    <source>
        <dbReference type="ARBA" id="ARBA00022512"/>
    </source>
</evidence>
<keyword evidence="2" id="KW-0134">Cell wall</keyword>
<dbReference type="AlphaFoldDB" id="A0A2T4S0U1"/>
<feature type="transmembrane region" description="Helical" evidence="6">
    <location>
        <begin position="105"/>
        <end position="124"/>
    </location>
</feature>
<feature type="non-terminal residue" evidence="8">
    <location>
        <position position="1"/>
    </location>
</feature>
<evidence type="ECO:0000259" key="7">
    <source>
        <dbReference type="Pfam" id="PF00746"/>
    </source>
</evidence>
<evidence type="ECO:0000256" key="3">
    <source>
        <dbReference type="ARBA" id="ARBA00022525"/>
    </source>
</evidence>
<keyword evidence="6" id="KW-0472">Membrane</keyword>
<evidence type="ECO:0000256" key="1">
    <source>
        <dbReference type="ARBA" id="ARBA00004168"/>
    </source>
</evidence>
<dbReference type="InterPro" id="IPR019931">
    <property type="entry name" value="LPXTG_anchor"/>
</dbReference>
<reference evidence="8 9" key="1">
    <citation type="journal article" date="2016" name="Front. Microbiol.">
        <title>Comprehensive Phylogenetic Analysis of Bovine Non-aureus Staphylococci Species Based on Whole-Genome Sequencing.</title>
        <authorList>
            <person name="Naushad S."/>
            <person name="Barkema H.W."/>
            <person name="Luby C."/>
            <person name="Condas L.A."/>
            <person name="Nobrega D.B."/>
            <person name="Carson D.A."/>
            <person name="De Buck J."/>
        </authorList>
    </citation>
    <scope>NUCLEOTIDE SEQUENCE [LARGE SCALE GENOMIC DNA]</scope>
    <source>
        <strain evidence="8 9">SNUC 4337</strain>
    </source>
</reference>
<feature type="domain" description="Gram-positive cocci surface proteins LPxTG" evidence="7">
    <location>
        <begin position="94"/>
        <end position="128"/>
    </location>
</feature>
<evidence type="ECO:0000256" key="4">
    <source>
        <dbReference type="ARBA" id="ARBA00022729"/>
    </source>
</evidence>
<dbReference type="EMBL" id="PZHR01001049">
    <property type="protein sequence ID" value="PTK38307.1"/>
    <property type="molecule type" value="Genomic_DNA"/>
</dbReference>